<protein>
    <submittedName>
        <fullName evidence="4">Cytoskeletal protein CcmA (Bactofilin family)</fullName>
    </submittedName>
</protein>
<accession>A0ABU0E585</accession>
<dbReference type="RefSeq" id="WP_307408942.1">
    <property type="nucleotide sequence ID" value="NZ_JAUSUR010000004.1"/>
</dbReference>
<keyword evidence="5" id="KW-1185">Reference proteome</keyword>
<gene>
    <name evidence="4" type="ORF">J2S15_002603</name>
</gene>
<dbReference type="InterPro" id="IPR007607">
    <property type="entry name" value="BacA/B"/>
</dbReference>
<evidence type="ECO:0000256" key="2">
    <source>
        <dbReference type="SAM" id="MobiDB-lite"/>
    </source>
</evidence>
<dbReference type="Proteomes" id="UP001230220">
    <property type="component" value="Unassembled WGS sequence"/>
</dbReference>
<feature type="transmembrane region" description="Helical" evidence="3">
    <location>
        <begin position="12"/>
        <end position="32"/>
    </location>
</feature>
<dbReference type="EMBL" id="JAUSUR010000004">
    <property type="protein sequence ID" value="MDQ0361853.1"/>
    <property type="molecule type" value="Genomic_DNA"/>
</dbReference>
<proteinExistence type="inferred from homology"/>
<evidence type="ECO:0000313" key="4">
    <source>
        <dbReference type="EMBL" id="MDQ0361853.1"/>
    </source>
</evidence>
<sequence length="387" mass="43690">MSNFIGANFLSMEFIVTVLVITLVVIVLSLIIRKLLWKKLDNEVLLANELYDDMYKDVYSEEWEELVELLVNNPDLLENDMSDLKEEFGQLSKELSACKLLIDDFKESRLNGMDLKGANSTLTFINGMMDNSMSEINDFYKKCKNELEKTGLPKKRDLVHLNALEEKKQQKHSQNVSVKETPKVETTRIRPSRIESGNLSKPTFKHRTIQKPKTVVEETKVIIEDVQIEEPVIDHEPVFERREYKPMSTGLENESIIGVGSVIDGNIHCEENTFIKGKVNGSIYSSNQVEISNDAKVTGNIEASGLNILNGKVYGNINTKEDVYIAEDVYVKGDIKTNYASIEGAIEGNVDAFSAEFMSKSRVMGDIVVEHIHIEKGTKISGNLKMK</sequence>
<dbReference type="PANTHER" id="PTHR35024:SF4">
    <property type="entry name" value="POLYMER-FORMING CYTOSKELETAL PROTEIN"/>
    <property type="match status" value="1"/>
</dbReference>
<reference evidence="4 5" key="1">
    <citation type="submission" date="2023-07" db="EMBL/GenBank/DDBJ databases">
        <title>Genomic Encyclopedia of Type Strains, Phase IV (KMG-IV): sequencing the most valuable type-strain genomes for metagenomic binning, comparative biology and taxonomic classification.</title>
        <authorList>
            <person name="Goeker M."/>
        </authorList>
    </citation>
    <scope>NUCLEOTIDE SEQUENCE [LARGE SCALE GENOMIC DNA]</scope>
    <source>
        <strain evidence="4 5">DSM 16784</strain>
    </source>
</reference>
<dbReference type="Pfam" id="PF04519">
    <property type="entry name" value="Bactofilin"/>
    <property type="match status" value="2"/>
</dbReference>
<keyword evidence="3" id="KW-0812">Transmembrane</keyword>
<keyword evidence="3" id="KW-1133">Transmembrane helix</keyword>
<evidence type="ECO:0000313" key="5">
    <source>
        <dbReference type="Proteomes" id="UP001230220"/>
    </source>
</evidence>
<evidence type="ECO:0000256" key="3">
    <source>
        <dbReference type="SAM" id="Phobius"/>
    </source>
</evidence>
<feature type="region of interest" description="Disordered" evidence="2">
    <location>
        <begin position="167"/>
        <end position="188"/>
    </location>
</feature>
<dbReference type="PANTHER" id="PTHR35024">
    <property type="entry name" value="HYPOTHETICAL CYTOSOLIC PROTEIN"/>
    <property type="match status" value="1"/>
</dbReference>
<name>A0ABU0E585_9FIRM</name>
<comment type="caution">
    <text evidence="4">The sequence shown here is derived from an EMBL/GenBank/DDBJ whole genome shotgun (WGS) entry which is preliminary data.</text>
</comment>
<comment type="similarity">
    <text evidence="1">Belongs to the bactofilin family.</text>
</comment>
<evidence type="ECO:0000256" key="1">
    <source>
        <dbReference type="ARBA" id="ARBA00044755"/>
    </source>
</evidence>
<organism evidence="4 5">
    <name type="scientific">Breznakia pachnodae</name>
    <dbReference type="NCBI Taxonomy" id="265178"/>
    <lineage>
        <taxon>Bacteria</taxon>
        <taxon>Bacillati</taxon>
        <taxon>Bacillota</taxon>
        <taxon>Erysipelotrichia</taxon>
        <taxon>Erysipelotrichales</taxon>
        <taxon>Erysipelotrichaceae</taxon>
        <taxon>Breznakia</taxon>
    </lineage>
</organism>
<keyword evidence="3" id="KW-0472">Membrane</keyword>